<feature type="signal peptide" evidence="8">
    <location>
        <begin position="1"/>
        <end position="22"/>
    </location>
</feature>
<keyword evidence="5 8" id="KW-0732">Signal</keyword>
<keyword evidence="7" id="KW-0998">Cell outer membrane</keyword>
<comment type="subcellular location">
    <subcellularLocation>
        <location evidence="1">Cell outer membrane</location>
        <topology evidence="1">Multi-pass membrane protein</topology>
    </subcellularLocation>
</comment>
<accession>A0A0B8P8M8</accession>
<comment type="caution">
    <text evidence="9">The sequence shown here is derived from an EMBL/GenBank/DDBJ whole genome shotgun (WGS) entry which is preliminary data.</text>
</comment>
<dbReference type="EMBL" id="BBSA01000008">
    <property type="protein sequence ID" value="GAM63190.1"/>
    <property type="molecule type" value="Genomic_DNA"/>
</dbReference>
<dbReference type="GO" id="GO:0015483">
    <property type="term" value="F:long-chain fatty acid transporting porin activity"/>
    <property type="evidence" value="ECO:0007669"/>
    <property type="project" value="TreeGrafter"/>
</dbReference>
<sequence length="399" mass="43827">MSFHKSSLALALSLALPSVASASGIFLSEAGYANLGTGGAGDGVYTKNAAAIWTNPATASFMEEERHTISATVLNLNMEYEDDRGLPGAESNKTMPVASYFSNHHINDKWSWGLAFSSRGGAALDYGYDWQGANQLTDVALVTYQFNPSVSYRIDERAAIAFGVQLDYALINANTKAIELDTSDSFAAGFNVGMMFDVTDRVNVGIAYRSQLEHDFDGDTILYQDVTTEIASGTYGAPLITPATLDISASYQVSDRTTLFTSIQWHDWSKWDKTLVDLNYGIADGAVYSINREFEDVWHFGFGGEHQLGNSSWTLKAGYSYETSPLDNKENQSPDLPVGEQHRYSIGLSKRFQDSTLDLYYEYADFGEMDVDQQKLLPSTGLQGTFIGQVHFVGASYTF</sequence>
<name>A0A0B8P8M8_9VIBR</name>
<reference evidence="9 10" key="1">
    <citation type="submission" date="2015-01" db="EMBL/GenBank/DDBJ databases">
        <title>Vibrio sp. C5 JCM 19232 whole genome shotgun sequence.</title>
        <authorList>
            <person name="Sawabe T."/>
            <person name="Meirelles P."/>
            <person name="Feng G."/>
            <person name="Sayaka M."/>
            <person name="Hattori M."/>
            <person name="Ohkuma M."/>
        </authorList>
    </citation>
    <scope>NUCLEOTIDE SEQUENCE [LARGE SCALE GENOMIC DNA]</scope>
    <source>
        <strain evidence="9 10">JCM19232</strain>
    </source>
</reference>
<protein>
    <submittedName>
        <fullName evidence="9">Long-chain fatty acid transport protein</fullName>
    </submittedName>
</protein>
<dbReference type="Gene3D" id="2.40.160.60">
    <property type="entry name" value="Outer membrane protein transport protein (OMPP1/FadL/TodX)"/>
    <property type="match status" value="1"/>
</dbReference>
<dbReference type="Proteomes" id="UP000031670">
    <property type="component" value="Unassembled WGS sequence"/>
</dbReference>
<evidence type="ECO:0000256" key="6">
    <source>
        <dbReference type="ARBA" id="ARBA00023136"/>
    </source>
</evidence>
<evidence type="ECO:0000313" key="9">
    <source>
        <dbReference type="EMBL" id="GAM63190.1"/>
    </source>
</evidence>
<organism evidence="9 10">
    <name type="scientific">Vibrio ishigakensis</name>
    <dbReference type="NCBI Taxonomy" id="1481914"/>
    <lineage>
        <taxon>Bacteria</taxon>
        <taxon>Pseudomonadati</taxon>
        <taxon>Pseudomonadota</taxon>
        <taxon>Gammaproteobacteria</taxon>
        <taxon>Vibrionales</taxon>
        <taxon>Vibrionaceae</taxon>
        <taxon>Vibrio</taxon>
    </lineage>
</organism>
<evidence type="ECO:0000256" key="1">
    <source>
        <dbReference type="ARBA" id="ARBA00004571"/>
    </source>
</evidence>
<dbReference type="AlphaFoldDB" id="A0A0B8P8M8"/>
<evidence type="ECO:0000256" key="2">
    <source>
        <dbReference type="ARBA" id="ARBA00008163"/>
    </source>
</evidence>
<gene>
    <name evidence="9" type="ORF">JCM19232_1337</name>
</gene>
<dbReference type="PANTHER" id="PTHR35093">
    <property type="entry name" value="OUTER MEMBRANE PROTEIN NMB0088-RELATED"/>
    <property type="match status" value="1"/>
</dbReference>
<dbReference type="GO" id="GO:0009279">
    <property type="term" value="C:cell outer membrane"/>
    <property type="evidence" value="ECO:0007669"/>
    <property type="project" value="UniProtKB-SubCell"/>
</dbReference>
<evidence type="ECO:0000256" key="8">
    <source>
        <dbReference type="SAM" id="SignalP"/>
    </source>
</evidence>
<dbReference type="SUPFAM" id="SSF56935">
    <property type="entry name" value="Porins"/>
    <property type="match status" value="1"/>
</dbReference>
<dbReference type="Pfam" id="PF03349">
    <property type="entry name" value="Toluene_X"/>
    <property type="match status" value="1"/>
</dbReference>
<evidence type="ECO:0000256" key="5">
    <source>
        <dbReference type="ARBA" id="ARBA00022729"/>
    </source>
</evidence>
<keyword evidence="3" id="KW-1134">Transmembrane beta strand</keyword>
<keyword evidence="4" id="KW-0812">Transmembrane</keyword>
<evidence type="ECO:0000256" key="4">
    <source>
        <dbReference type="ARBA" id="ARBA00022692"/>
    </source>
</evidence>
<keyword evidence="6" id="KW-0472">Membrane</keyword>
<feature type="chain" id="PRO_5002136840" evidence="8">
    <location>
        <begin position="23"/>
        <end position="399"/>
    </location>
</feature>
<proteinExistence type="inferred from homology"/>
<evidence type="ECO:0000256" key="7">
    <source>
        <dbReference type="ARBA" id="ARBA00023237"/>
    </source>
</evidence>
<evidence type="ECO:0000256" key="3">
    <source>
        <dbReference type="ARBA" id="ARBA00022452"/>
    </source>
</evidence>
<comment type="similarity">
    <text evidence="2">Belongs to the OmpP1/FadL family.</text>
</comment>
<evidence type="ECO:0000313" key="10">
    <source>
        <dbReference type="Proteomes" id="UP000031670"/>
    </source>
</evidence>
<dbReference type="PANTHER" id="PTHR35093:SF8">
    <property type="entry name" value="OUTER MEMBRANE PROTEIN NMB0088-RELATED"/>
    <property type="match status" value="1"/>
</dbReference>
<reference evidence="9 10" key="2">
    <citation type="submission" date="2015-01" db="EMBL/GenBank/DDBJ databases">
        <authorList>
            <consortium name="NBRP consortium"/>
            <person name="Sawabe T."/>
            <person name="Meirelles P."/>
            <person name="Feng G."/>
            <person name="Sayaka M."/>
            <person name="Hattori M."/>
            <person name="Ohkuma M."/>
        </authorList>
    </citation>
    <scope>NUCLEOTIDE SEQUENCE [LARGE SCALE GENOMIC DNA]</scope>
    <source>
        <strain evidence="9 10">JCM19232</strain>
    </source>
</reference>
<dbReference type="InterPro" id="IPR005017">
    <property type="entry name" value="OMPP1/FadL/TodX"/>
</dbReference>